<dbReference type="SUPFAM" id="SSF46955">
    <property type="entry name" value="Putative DNA-binding domain"/>
    <property type="match status" value="1"/>
</dbReference>
<accession>A0A9E7AEI0</accession>
<dbReference type="InterPro" id="IPR009061">
    <property type="entry name" value="DNA-bd_dom_put_sf"/>
</dbReference>
<dbReference type="CDD" id="cd00592">
    <property type="entry name" value="HTH_MerR-like"/>
    <property type="match status" value="1"/>
</dbReference>
<evidence type="ECO:0000313" key="3">
    <source>
        <dbReference type="Proteomes" id="UP000830236"/>
    </source>
</evidence>
<evidence type="ECO:0000259" key="1">
    <source>
        <dbReference type="PROSITE" id="PS50937"/>
    </source>
</evidence>
<dbReference type="Pfam" id="PF13411">
    <property type="entry name" value="MerR_1"/>
    <property type="match status" value="1"/>
</dbReference>
<gene>
    <name evidence="2" type="ORF">M3I41_04550</name>
</gene>
<organism evidence="2 3">
    <name type="scientific">Actinomyces graevenitzii</name>
    <dbReference type="NCBI Taxonomy" id="55565"/>
    <lineage>
        <taxon>Bacteria</taxon>
        <taxon>Bacillati</taxon>
        <taxon>Actinomycetota</taxon>
        <taxon>Actinomycetes</taxon>
        <taxon>Actinomycetales</taxon>
        <taxon>Actinomycetaceae</taxon>
        <taxon>Actinomyces</taxon>
    </lineage>
</organism>
<proteinExistence type="predicted"/>
<reference evidence="2" key="1">
    <citation type="submission" date="2022-05" db="EMBL/GenBank/DDBJ databases">
        <title>Using nanopore sequencing to obtain complete genomes from saliva samples.</title>
        <authorList>
            <person name="Baker J.L."/>
        </authorList>
    </citation>
    <scope>NUCLEOTIDE SEQUENCE</scope>
    <source>
        <strain evidence="2">JCVI-JB-Ag32</strain>
    </source>
</reference>
<dbReference type="SMART" id="SM00422">
    <property type="entry name" value="HTH_MERR"/>
    <property type="match status" value="1"/>
</dbReference>
<dbReference type="InterPro" id="IPR000551">
    <property type="entry name" value="MerR-type_HTH_dom"/>
</dbReference>
<dbReference type="PROSITE" id="PS50937">
    <property type="entry name" value="HTH_MERR_2"/>
    <property type="match status" value="1"/>
</dbReference>
<evidence type="ECO:0000313" key="2">
    <source>
        <dbReference type="EMBL" id="UQF78895.1"/>
    </source>
</evidence>
<protein>
    <submittedName>
        <fullName evidence="2">MerR family transcriptional regulator</fullName>
    </submittedName>
</protein>
<sequence length="270" mass="29121">MVSSASLASTAEATKVGAVAKRHVPVGATGVPADMVKCWPYEVDQAPVLKIGQVVDELEAEFPALTVSKVRYLEDAQLISPYRKGGPQGHRRYSRAHVERLRYILTRQRDDLCHLQAIGQTLSELDQGKADENPAVGPQLVTNNGELVVNLPNDQLLSVSQLAKRLGVSIAQIEQVVEARITAPDAKGRFDARTAQVVRLALEASKRGIPLRNLRSVSMAADREAELIGNTARLHTRGAGQDSCALGLELAQLVSALHTTLLEKAVLSDC</sequence>
<feature type="domain" description="HTH merR-type" evidence="1">
    <location>
        <begin position="65"/>
        <end position="124"/>
    </location>
</feature>
<dbReference type="EMBL" id="CP097095">
    <property type="protein sequence ID" value="UQF78895.1"/>
    <property type="molecule type" value="Genomic_DNA"/>
</dbReference>
<dbReference type="Gene3D" id="1.10.1660.10">
    <property type="match status" value="1"/>
</dbReference>
<dbReference type="Proteomes" id="UP000830236">
    <property type="component" value="Chromosome"/>
</dbReference>
<dbReference type="GO" id="GO:0006355">
    <property type="term" value="P:regulation of DNA-templated transcription"/>
    <property type="evidence" value="ECO:0007669"/>
    <property type="project" value="InterPro"/>
</dbReference>
<dbReference type="KEGG" id="agh:M3I41_04550"/>
<dbReference type="GO" id="GO:0003677">
    <property type="term" value="F:DNA binding"/>
    <property type="evidence" value="ECO:0007669"/>
    <property type="project" value="InterPro"/>
</dbReference>
<dbReference type="AlphaFoldDB" id="A0A9E7AEI0"/>
<name>A0A9E7AEI0_9ACTO</name>